<dbReference type="GO" id="GO:0004519">
    <property type="term" value="F:endonuclease activity"/>
    <property type="evidence" value="ECO:0007669"/>
    <property type="project" value="InterPro"/>
</dbReference>
<accession>A0A1I7XN82</accession>
<dbReference type="WBParaSite" id="Hba_18994">
    <property type="protein sequence ID" value="Hba_18994"/>
    <property type="gene ID" value="Hba_18994"/>
</dbReference>
<organism evidence="1 2">
    <name type="scientific">Heterorhabditis bacteriophora</name>
    <name type="common">Entomopathogenic nematode worm</name>
    <dbReference type="NCBI Taxonomy" id="37862"/>
    <lineage>
        <taxon>Eukaryota</taxon>
        <taxon>Metazoa</taxon>
        <taxon>Ecdysozoa</taxon>
        <taxon>Nematoda</taxon>
        <taxon>Chromadorea</taxon>
        <taxon>Rhabditida</taxon>
        <taxon>Rhabditina</taxon>
        <taxon>Rhabditomorpha</taxon>
        <taxon>Strongyloidea</taxon>
        <taxon>Heterorhabditidae</taxon>
        <taxon>Heterorhabditis</taxon>
    </lineage>
</organism>
<dbReference type="Pfam" id="PF04031">
    <property type="entry name" value="Las1"/>
    <property type="match status" value="1"/>
</dbReference>
<sequence>MIALTNKSAAARDKDCEAIAEADLAISYPARFINYVNEICQKERQLVSIVKAVKQLGIPSWVVEIRHNASHSHVPPIGTLRKAFEYSRQWLWDNFWVRPPDEAMRTAGVLGRQGDLANDLLALEKEEKIQGAIIQFIRWRTANPLAEAFIIDKIPPLAEIQRLIMQEPL</sequence>
<evidence type="ECO:0000313" key="2">
    <source>
        <dbReference type="WBParaSite" id="Hba_18994"/>
    </source>
</evidence>
<dbReference type="GO" id="GO:0030687">
    <property type="term" value="C:preribosome, large subunit precursor"/>
    <property type="evidence" value="ECO:0007669"/>
    <property type="project" value="TreeGrafter"/>
</dbReference>
<evidence type="ECO:0000313" key="1">
    <source>
        <dbReference type="Proteomes" id="UP000095283"/>
    </source>
</evidence>
<dbReference type="PANTHER" id="PTHR15002:SF0">
    <property type="entry name" value="RIBOSOMAL BIOGENESIS PROTEIN LAS1L"/>
    <property type="match status" value="1"/>
</dbReference>
<proteinExistence type="predicted"/>
<name>A0A1I7XN82_HETBA</name>
<dbReference type="PANTHER" id="PTHR15002">
    <property type="entry name" value="RIBOSOMAL BIOGENESIS PROTEIN LAS1L"/>
    <property type="match status" value="1"/>
</dbReference>
<dbReference type="GO" id="GO:0000460">
    <property type="term" value="P:maturation of 5.8S rRNA"/>
    <property type="evidence" value="ECO:0007669"/>
    <property type="project" value="TreeGrafter"/>
</dbReference>
<dbReference type="AlphaFoldDB" id="A0A1I7XN82"/>
<protein>
    <submittedName>
        <fullName evidence="2">Bac_luciferase domain-containing protein</fullName>
    </submittedName>
</protein>
<dbReference type="Proteomes" id="UP000095283">
    <property type="component" value="Unplaced"/>
</dbReference>
<dbReference type="InterPro" id="IPR007174">
    <property type="entry name" value="Las1"/>
</dbReference>
<dbReference type="GO" id="GO:0090730">
    <property type="term" value="C:Las1 complex"/>
    <property type="evidence" value="ECO:0007669"/>
    <property type="project" value="InterPro"/>
</dbReference>
<reference evidence="2" key="1">
    <citation type="submission" date="2016-11" db="UniProtKB">
        <authorList>
            <consortium name="WormBaseParasite"/>
        </authorList>
    </citation>
    <scope>IDENTIFICATION</scope>
</reference>
<keyword evidence="1" id="KW-1185">Reference proteome</keyword>
<dbReference type="GO" id="GO:0000470">
    <property type="term" value="P:maturation of LSU-rRNA"/>
    <property type="evidence" value="ECO:0007669"/>
    <property type="project" value="TreeGrafter"/>
</dbReference>